<dbReference type="EMBL" id="JAHDYR010000004">
    <property type="protein sequence ID" value="KAG9397009.1"/>
    <property type="molecule type" value="Genomic_DNA"/>
</dbReference>
<dbReference type="PANTHER" id="PTHR23208">
    <property type="entry name" value="LYSOZYME PROTEIN"/>
    <property type="match status" value="1"/>
</dbReference>
<dbReference type="Pfam" id="PF01183">
    <property type="entry name" value="Glyco_hydro_25"/>
    <property type="match status" value="1"/>
</dbReference>
<dbReference type="SUPFAM" id="SSF51445">
    <property type="entry name" value="(Trans)glycosidases"/>
    <property type="match status" value="1"/>
</dbReference>
<dbReference type="GO" id="GO:0016998">
    <property type="term" value="P:cell wall macromolecule catabolic process"/>
    <property type="evidence" value="ECO:0007669"/>
    <property type="project" value="InterPro"/>
</dbReference>
<dbReference type="Proteomes" id="UP000717585">
    <property type="component" value="Unassembled WGS sequence"/>
</dbReference>
<dbReference type="InterPro" id="IPR002053">
    <property type="entry name" value="Glyco_hydro_25"/>
</dbReference>
<evidence type="ECO:0000313" key="5">
    <source>
        <dbReference type="EMBL" id="KAG9397011.1"/>
    </source>
</evidence>
<comment type="similarity">
    <text evidence="1">Belongs to the glycosyl hydrolase 25 family.</text>
</comment>
<accession>A0A8J6C0X4</accession>
<gene>
    <name evidence="4" type="ORF">J8273_1360</name>
    <name evidence="5" type="ORF">J8273_1362</name>
</gene>
<name>A0A8J6C0X4_9EUKA</name>
<sequence length="214" mass="24087">MKAAILFLLVCACLATKGLDFSVFQGTPSVTDLRCLKSNGFEFAIIQAQRSNGGFNDHIGPAVRNAQAAGFKYIDFYFFPSKAHSASSQVRNTVAKLKAAGLYHSQHQMWIDIENHALFFSSCSENVKFIKEIVKELETYWPGKVGMYTSEAQWSPIACNSKDFSHMQLWWPRYDGVGSLTHNWRSFGGWSRPAIKQYRGTTSICGTQIDEDVY</sequence>
<dbReference type="Gene3D" id="3.20.20.80">
    <property type="entry name" value="Glycosidases"/>
    <property type="match status" value="1"/>
</dbReference>
<comment type="caution">
    <text evidence="5">The sequence shown here is derived from an EMBL/GenBank/DDBJ whole genome shotgun (WGS) entry which is preliminary data.</text>
</comment>
<protein>
    <submittedName>
        <fullName evidence="5">Glycoside hydrolase family 25</fullName>
    </submittedName>
</protein>
<evidence type="ECO:0000313" key="6">
    <source>
        <dbReference type="Proteomes" id="UP000717585"/>
    </source>
</evidence>
<dbReference type="OrthoDB" id="2251794at2759"/>
<evidence type="ECO:0000256" key="2">
    <source>
        <dbReference type="ARBA" id="ARBA00022729"/>
    </source>
</evidence>
<proteinExistence type="inferred from homology"/>
<feature type="chain" id="PRO_5036433769" evidence="3">
    <location>
        <begin position="19"/>
        <end position="214"/>
    </location>
</feature>
<dbReference type="InterPro" id="IPR051595">
    <property type="entry name" value="GH25_Enzymes"/>
</dbReference>
<reference evidence="5" key="1">
    <citation type="submission" date="2021-05" db="EMBL/GenBank/DDBJ databases">
        <title>A free-living protist that lacks canonical eukaryotic 1 DNA replication and segregation systems.</title>
        <authorList>
            <person name="Salas-Leiva D.E."/>
            <person name="Tromer E.C."/>
            <person name="Curtis B.A."/>
            <person name="Jerlstrom-Hultqvist J."/>
            <person name="Kolisko M."/>
            <person name="Yi Z."/>
            <person name="Salas-Leiva J.S."/>
            <person name="Gallot-Lavallee L."/>
            <person name="Kops G.J.P.L."/>
            <person name="Archibald J.M."/>
            <person name="Simpson A.G.B."/>
            <person name="Roger A.J."/>
        </authorList>
    </citation>
    <scope>NUCLEOTIDE SEQUENCE</scope>
    <source>
        <strain evidence="5">BICM</strain>
    </source>
</reference>
<dbReference type="EMBL" id="JAHDYR010000004">
    <property type="protein sequence ID" value="KAG9397011.1"/>
    <property type="molecule type" value="Genomic_DNA"/>
</dbReference>
<dbReference type="InterPro" id="IPR017853">
    <property type="entry name" value="GH"/>
</dbReference>
<dbReference type="PROSITE" id="PS51904">
    <property type="entry name" value="GLYCOSYL_HYDROL_F25_2"/>
    <property type="match status" value="1"/>
</dbReference>
<dbReference type="AlphaFoldDB" id="A0A8J6C0X4"/>
<evidence type="ECO:0000313" key="4">
    <source>
        <dbReference type="EMBL" id="KAG9397009.1"/>
    </source>
</evidence>
<feature type="signal peptide" evidence="3">
    <location>
        <begin position="1"/>
        <end position="18"/>
    </location>
</feature>
<dbReference type="GO" id="GO:0003796">
    <property type="term" value="F:lysozyme activity"/>
    <property type="evidence" value="ECO:0007669"/>
    <property type="project" value="InterPro"/>
</dbReference>
<evidence type="ECO:0000256" key="1">
    <source>
        <dbReference type="ARBA" id="ARBA00010646"/>
    </source>
</evidence>
<dbReference type="PANTHER" id="PTHR23208:SF36">
    <property type="entry name" value="LYSOZYME-RELATED"/>
    <property type="match status" value="1"/>
</dbReference>
<organism evidence="5 6">
    <name type="scientific">Carpediemonas membranifera</name>
    <dbReference type="NCBI Taxonomy" id="201153"/>
    <lineage>
        <taxon>Eukaryota</taxon>
        <taxon>Metamonada</taxon>
        <taxon>Carpediemonas-like organisms</taxon>
        <taxon>Carpediemonas</taxon>
    </lineage>
</organism>
<dbReference type="GO" id="GO:0009253">
    <property type="term" value="P:peptidoglycan catabolic process"/>
    <property type="evidence" value="ECO:0007669"/>
    <property type="project" value="InterPro"/>
</dbReference>
<keyword evidence="6" id="KW-1185">Reference proteome</keyword>
<keyword evidence="5" id="KW-0378">Hydrolase</keyword>
<dbReference type="GO" id="GO:0007165">
    <property type="term" value="P:signal transduction"/>
    <property type="evidence" value="ECO:0007669"/>
    <property type="project" value="TreeGrafter"/>
</dbReference>
<evidence type="ECO:0000256" key="3">
    <source>
        <dbReference type="SAM" id="SignalP"/>
    </source>
</evidence>
<keyword evidence="2 3" id="KW-0732">Signal</keyword>